<keyword evidence="5" id="KW-0411">Iron-sulfur</keyword>
<keyword evidence="4" id="KW-0408">Iron</keyword>
<evidence type="ECO:0000256" key="1">
    <source>
        <dbReference type="ARBA" id="ARBA00022485"/>
    </source>
</evidence>
<name>A0A5C4TA32_9BACL</name>
<keyword evidence="8" id="KW-1185">Reference proteome</keyword>
<dbReference type="InterPro" id="IPR039650">
    <property type="entry name" value="HdrA-like"/>
</dbReference>
<dbReference type="InterPro" id="IPR036188">
    <property type="entry name" value="FAD/NAD-bd_sf"/>
</dbReference>
<keyword evidence="2" id="KW-0479">Metal-binding</keyword>
<keyword evidence="3" id="KW-0560">Oxidoreductase</keyword>
<dbReference type="GO" id="GO:0046872">
    <property type="term" value="F:metal ion binding"/>
    <property type="evidence" value="ECO:0007669"/>
    <property type="project" value="UniProtKB-KW"/>
</dbReference>
<dbReference type="Gene3D" id="3.50.50.60">
    <property type="entry name" value="FAD/NAD(P)-binding domain"/>
    <property type="match status" value="1"/>
</dbReference>
<sequence length="670" mass="73282">MARSSRGLAAVDDRGHRGYVRAPRRERSDGHPSELDPAAFLRVCEFAGGAGGRRTGGKEGRGWRMKLLQWIDKQSVATAVDRPRFERTFDAIVVGLGTAGAVAAIEAARSGLSTLGIERQTSMGGTGTNGHVAHYYFGAKGGLYEQLDERSAQLEKEGCLTDGAGVEAKKLALEEAALQAGVTIRYECTAIGLYMEGGTIAGVRWVGPDGVREAGCRVVIDCSGDAEIAVMAGCTARFGRDSDGTTHAYSNVVSLLRNGRVKSFYTDSGYVDHTDAAELTEALLASATLPTHLKQTFDESDRLLKVAPQLGIREGRLINGDQTLTFERFVHGEWTEEPLFYAYANLDNHAKDLALESDLQQEWSVVGGLWSLRIAVPIPLAALIPQGTTNLLVAGRSLAVDHDLASCVRMKRDMQKCGEIAAKAAYLALRDNTAVSEVPYAELRGLLERSGCAAEAPDTVEWLSERDDIRSGLASETPGIAIWSARRLGGSMIGPLREWCAQKQDGHLRKHSALALALLGDAGAIPALREMVLERDAFMSGTSHMYSQFRAHAAIYLLGKLGDAEMVPELERIVAEPIGREPEESWIRNKFIVSADDYRFQYVSYALLALLRIGDRHASVRERITAFVRREVLDESFQARFHLNSVSEYKLPHHATVQLQRLTRDRLASW</sequence>
<dbReference type="Gene3D" id="1.25.10.10">
    <property type="entry name" value="Leucine-rich Repeat Variant"/>
    <property type="match status" value="1"/>
</dbReference>
<accession>A0A5C4TA32</accession>
<dbReference type="GO" id="GO:0051539">
    <property type="term" value="F:4 iron, 4 sulfur cluster binding"/>
    <property type="evidence" value="ECO:0007669"/>
    <property type="project" value="UniProtKB-KW"/>
</dbReference>
<dbReference type="Pfam" id="PF12831">
    <property type="entry name" value="FAD_oxidored"/>
    <property type="match status" value="2"/>
</dbReference>
<proteinExistence type="predicted"/>
<feature type="compositionally biased region" description="Basic and acidic residues" evidence="6">
    <location>
        <begin position="23"/>
        <end position="34"/>
    </location>
</feature>
<protein>
    <submittedName>
        <fullName evidence="7">FAD-dependent oxidoreductase</fullName>
    </submittedName>
</protein>
<organism evidence="7 8">
    <name type="scientific">Paenibacillus hemerocallicola</name>
    <dbReference type="NCBI Taxonomy" id="1172614"/>
    <lineage>
        <taxon>Bacteria</taxon>
        <taxon>Bacillati</taxon>
        <taxon>Bacillota</taxon>
        <taxon>Bacilli</taxon>
        <taxon>Bacillales</taxon>
        <taxon>Paenibacillaceae</taxon>
        <taxon>Paenibacillus</taxon>
    </lineage>
</organism>
<dbReference type="GO" id="GO:0016491">
    <property type="term" value="F:oxidoreductase activity"/>
    <property type="evidence" value="ECO:0007669"/>
    <property type="project" value="UniProtKB-KW"/>
</dbReference>
<dbReference type="OrthoDB" id="2493700at2"/>
<evidence type="ECO:0000256" key="3">
    <source>
        <dbReference type="ARBA" id="ARBA00023002"/>
    </source>
</evidence>
<dbReference type="Proteomes" id="UP000307943">
    <property type="component" value="Unassembled WGS sequence"/>
</dbReference>
<feature type="region of interest" description="Disordered" evidence="6">
    <location>
        <begin position="1"/>
        <end position="34"/>
    </location>
</feature>
<dbReference type="PANTHER" id="PTHR43498:SF1">
    <property type="entry name" value="COB--COM HETERODISULFIDE REDUCTASE IRON-SULFUR SUBUNIT A"/>
    <property type="match status" value="1"/>
</dbReference>
<dbReference type="SUPFAM" id="SSF51905">
    <property type="entry name" value="FAD/NAD(P)-binding domain"/>
    <property type="match status" value="1"/>
</dbReference>
<reference evidence="7 8" key="1">
    <citation type="submission" date="2019-05" db="EMBL/GenBank/DDBJ databases">
        <title>We sequenced the genome of Paenibacillus hemerocallicola KCTC 33185 for further insight into its adaptation and study the phylogeny of Paenibacillus.</title>
        <authorList>
            <person name="Narsing Rao M.P."/>
        </authorList>
    </citation>
    <scope>NUCLEOTIDE SEQUENCE [LARGE SCALE GENOMIC DNA]</scope>
    <source>
        <strain evidence="7 8">KCTC 33185</strain>
    </source>
</reference>
<dbReference type="EMBL" id="VDCQ01000014">
    <property type="protein sequence ID" value="TNJ65934.1"/>
    <property type="molecule type" value="Genomic_DNA"/>
</dbReference>
<evidence type="ECO:0000256" key="6">
    <source>
        <dbReference type="SAM" id="MobiDB-lite"/>
    </source>
</evidence>
<evidence type="ECO:0000256" key="5">
    <source>
        <dbReference type="ARBA" id="ARBA00023014"/>
    </source>
</evidence>
<keyword evidence="1" id="KW-0004">4Fe-4S</keyword>
<evidence type="ECO:0000256" key="4">
    <source>
        <dbReference type="ARBA" id="ARBA00023004"/>
    </source>
</evidence>
<evidence type="ECO:0000313" key="7">
    <source>
        <dbReference type="EMBL" id="TNJ65934.1"/>
    </source>
</evidence>
<evidence type="ECO:0000256" key="2">
    <source>
        <dbReference type="ARBA" id="ARBA00022723"/>
    </source>
</evidence>
<dbReference type="AlphaFoldDB" id="A0A5C4TA32"/>
<dbReference type="InterPro" id="IPR011989">
    <property type="entry name" value="ARM-like"/>
</dbReference>
<evidence type="ECO:0000313" key="8">
    <source>
        <dbReference type="Proteomes" id="UP000307943"/>
    </source>
</evidence>
<dbReference type="PANTHER" id="PTHR43498">
    <property type="entry name" value="FERREDOXIN:COB-COM HETERODISULFIDE REDUCTASE SUBUNIT A"/>
    <property type="match status" value="1"/>
</dbReference>
<gene>
    <name evidence="7" type="ORF">FE784_12195</name>
</gene>
<comment type="caution">
    <text evidence="7">The sequence shown here is derived from an EMBL/GenBank/DDBJ whole genome shotgun (WGS) entry which is preliminary data.</text>
</comment>